<reference evidence="4" key="1">
    <citation type="submission" date="2022-03" db="EMBL/GenBank/DDBJ databases">
        <authorList>
            <person name="Legras J.-L."/>
            <person name="Devillers H."/>
            <person name="Grondin C."/>
        </authorList>
    </citation>
    <scope>NUCLEOTIDE SEQUENCE</scope>
    <source>
        <strain evidence="4">CLIB 1423</strain>
    </source>
</reference>
<dbReference type="InterPro" id="IPR001790">
    <property type="entry name" value="Ribosomal_uL10"/>
</dbReference>
<dbReference type="EMBL" id="CAKXYY010000002">
    <property type="protein sequence ID" value="CAH2350658.1"/>
    <property type="molecule type" value="Genomic_DNA"/>
</dbReference>
<proteinExistence type="inferred from homology"/>
<protein>
    <submittedName>
        <fullName evidence="4">54S ribosomal protein L11, mitochondrial</fullName>
    </submittedName>
</protein>
<dbReference type="GO" id="GO:0005840">
    <property type="term" value="C:ribosome"/>
    <property type="evidence" value="ECO:0007669"/>
    <property type="project" value="UniProtKB-KW"/>
</dbReference>
<dbReference type="PANTHER" id="PTHR11560">
    <property type="entry name" value="39S RIBOSOMAL PROTEIN L10, MITOCHONDRIAL"/>
    <property type="match status" value="1"/>
</dbReference>
<dbReference type="CDD" id="cd05797">
    <property type="entry name" value="Ribosomal_L10"/>
    <property type="match status" value="1"/>
</dbReference>
<organism evidence="4 5">
    <name type="scientific">[Candida] railenensis</name>
    <dbReference type="NCBI Taxonomy" id="45579"/>
    <lineage>
        <taxon>Eukaryota</taxon>
        <taxon>Fungi</taxon>
        <taxon>Dikarya</taxon>
        <taxon>Ascomycota</taxon>
        <taxon>Saccharomycotina</taxon>
        <taxon>Pichiomycetes</taxon>
        <taxon>Debaryomycetaceae</taxon>
        <taxon>Kurtzmaniella</taxon>
    </lineage>
</organism>
<evidence type="ECO:0000256" key="3">
    <source>
        <dbReference type="ARBA" id="ARBA00023274"/>
    </source>
</evidence>
<dbReference type="Pfam" id="PF00466">
    <property type="entry name" value="Ribosomal_L10"/>
    <property type="match status" value="1"/>
</dbReference>
<dbReference type="GO" id="GO:1990904">
    <property type="term" value="C:ribonucleoprotein complex"/>
    <property type="evidence" value="ECO:0007669"/>
    <property type="project" value="UniProtKB-KW"/>
</dbReference>
<dbReference type="OrthoDB" id="360689at2759"/>
<comment type="similarity">
    <text evidence="1">Belongs to the universal ribosomal protein uL10 family.</text>
</comment>
<evidence type="ECO:0000313" key="4">
    <source>
        <dbReference type="EMBL" id="CAH2350658.1"/>
    </source>
</evidence>
<dbReference type="Gene3D" id="3.30.70.1730">
    <property type="match status" value="1"/>
</dbReference>
<accession>A0A9P0VW62</accession>
<comment type="caution">
    <text evidence="4">The sequence shown here is derived from an EMBL/GenBank/DDBJ whole genome shotgun (WGS) entry which is preliminary data.</text>
</comment>
<keyword evidence="2 4" id="KW-0689">Ribosomal protein</keyword>
<keyword evidence="5" id="KW-1185">Reference proteome</keyword>
<evidence type="ECO:0000256" key="2">
    <source>
        <dbReference type="ARBA" id="ARBA00022980"/>
    </source>
</evidence>
<dbReference type="InterPro" id="IPR047865">
    <property type="entry name" value="Ribosomal_uL10_bac_type"/>
</dbReference>
<keyword evidence="3" id="KW-0687">Ribonucleoprotein</keyword>
<dbReference type="InterPro" id="IPR043141">
    <property type="entry name" value="Ribosomal_uL10-like_sf"/>
</dbReference>
<name>A0A9P0VW62_9ASCO</name>
<evidence type="ECO:0000313" key="5">
    <source>
        <dbReference type="Proteomes" id="UP000837801"/>
    </source>
</evidence>
<dbReference type="AlphaFoldDB" id="A0A9P0VW62"/>
<dbReference type="SUPFAM" id="SSF160369">
    <property type="entry name" value="Ribosomal protein L10-like"/>
    <property type="match status" value="1"/>
</dbReference>
<dbReference type="Proteomes" id="UP000837801">
    <property type="component" value="Unassembled WGS sequence"/>
</dbReference>
<evidence type="ECO:0000256" key="1">
    <source>
        <dbReference type="ARBA" id="ARBA00008889"/>
    </source>
</evidence>
<sequence length="252" mass="27986">MKLLASVFGGLRISALPKPFQVAPRLYSTAAASSETGAKPFASGHNLDSILTEKRKTTKHILSRKTFLVDYYTHLNRTNEIVLYVHHNNLVKTENKKFRTELSKNGAKLTLIRNSIYNVFLKSENEADPADEQTSKKNKDVKHPIAPLLNGPTAIITVPKCEPQVVEKILKTLKGANEKLILIGAKIEQQVFNIDQVDEFKKLPSKEDLQAQLLGTLTVLGGSGLVQVLETPAKLLYLTGKELVKMNEEESD</sequence>
<gene>
    <name evidence="4" type="ORF">CLIB1423_02S02190</name>
</gene>